<dbReference type="KEGG" id="cdiv:CPM_0130"/>
<dbReference type="GO" id="GO:0000272">
    <property type="term" value="P:polysaccharide catabolic process"/>
    <property type="evidence" value="ECO:0007669"/>
    <property type="project" value="InterPro"/>
</dbReference>
<dbReference type="RefSeq" id="WP_077075812.1">
    <property type="nucleotide sequence ID" value="NZ_LT719092.1"/>
</dbReference>
<organism evidence="2 3">
    <name type="scientific">Cuniculiplasma divulgatum</name>
    <dbReference type="NCBI Taxonomy" id="1673428"/>
    <lineage>
        <taxon>Archaea</taxon>
        <taxon>Methanobacteriati</taxon>
        <taxon>Thermoplasmatota</taxon>
        <taxon>Thermoplasmata</taxon>
        <taxon>Thermoplasmatales</taxon>
        <taxon>Cuniculiplasmataceae</taxon>
        <taxon>Cuniculiplasma</taxon>
    </lineage>
</organism>
<dbReference type="STRING" id="1673428.CPM_0130"/>
<dbReference type="InterPro" id="IPR013319">
    <property type="entry name" value="GH11/12"/>
</dbReference>
<accession>A0A1R4A4Y2</accession>
<dbReference type="AlphaFoldDB" id="A0A1R4A4Y2"/>
<dbReference type="InterPro" id="IPR013320">
    <property type="entry name" value="ConA-like_dom_sf"/>
</dbReference>
<comment type="similarity">
    <text evidence="1">Belongs to the glycosyl hydrolase 12 (cellulase H) family.</text>
</comment>
<dbReference type="EMBL" id="LT719092">
    <property type="protein sequence ID" value="SJK84025.1"/>
    <property type="molecule type" value="Genomic_DNA"/>
</dbReference>
<dbReference type="GeneID" id="30926772"/>
<keyword evidence="3" id="KW-1185">Reference proteome</keyword>
<dbReference type="OrthoDB" id="101378at2157"/>
<gene>
    <name evidence="2" type="ORF">CPM_0130</name>
</gene>
<dbReference type="Pfam" id="PF01670">
    <property type="entry name" value="Glyco_hydro_12"/>
    <property type="match status" value="1"/>
</dbReference>
<name>A0A1R4A4Y2_9ARCH</name>
<sequence length="275" mass="31956">MGPRKIDISADGTKLNQSDTLKYCIIQTNVWNATSINGVINLSLKDSELLSSINIKDIELKQRTIFAYPEVALGCNLMGDRFNDDLKKIIDFPIELDEALKLNIKLKTAFQIISHEPPELPFNVSYDFWIRRDINKHDHPEEHDCEIMIWLYRNEQKPIGKYTGEVVLKCKINGSEEDIKFSQWIGRGGRWLTISYIIDPMWQKEKIDLEIPLSSFLVESRDKMDQPMEKKYLMGMELGSEFGNPGAKKMKLKWKLSSYELIYKEGVFNLLEIQD</sequence>
<proteinExistence type="inferred from homology"/>
<reference evidence="3" key="1">
    <citation type="submission" date="2016-06" db="EMBL/GenBank/DDBJ databases">
        <authorList>
            <person name="Toshchakov V.S."/>
        </authorList>
    </citation>
    <scope>NUCLEOTIDE SEQUENCE [LARGE SCALE GENOMIC DNA]</scope>
    <source>
        <strain>PM4 (JCM 30641</strain>
        <strain evidence="3">\VKM B-2940)</strain>
    </source>
</reference>
<dbReference type="GO" id="GO:0008810">
    <property type="term" value="F:cellulase activity"/>
    <property type="evidence" value="ECO:0007669"/>
    <property type="project" value="InterPro"/>
</dbReference>
<dbReference type="InterPro" id="IPR002594">
    <property type="entry name" value="GH12"/>
</dbReference>
<protein>
    <submittedName>
        <fullName evidence="2">Endo-1,4-beta-glucanase</fullName>
    </submittedName>
</protein>
<dbReference type="Proteomes" id="UP000187822">
    <property type="component" value="Chromosome I"/>
</dbReference>
<evidence type="ECO:0000313" key="2">
    <source>
        <dbReference type="EMBL" id="SJK84025.1"/>
    </source>
</evidence>
<evidence type="ECO:0000256" key="1">
    <source>
        <dbReference type="ARBA" id="ARBA00005519"/>
    </source>
</evidence>
<dbReference type="SUPFAM" id="SSF49899">
    <property type="entry name" value="Concanavalin A-like lectins/glucanases"/>
    <property type="match status" value="1"/>
</dbReference>
<evidence type="ECO:0000313" key="3">
    <source>
        <dbReference type="Proteomes" id="UP000187822"/>
    </source>
</evidence>
<dbReference type="Gene3D" id="2.60.120.180">
    <property type="match status" value="1"/>
</dbReference>